<evidence type="ECO:0000313" key="2">
    <source>
        <dbReference type="Proteomes" id="UP000824890"/>
    </source>
</evidence>
<dbReference type="Proteomes" id="UP000824890">
    <property type="component" value="Unassembled WGS sequence"/>
</dbReference>
<name>A0ABQ8BHT3_BRANA</name>
<dbReference type="EMBL" id="JAGKQM010000011">
    <property type="protein sequence ID" value="KAH0904361.1"/>
    <property type="molecule type" value="Genomic_DNA"/>
</dbReference>
<comment type="caution">
    <text evidence="1">The sequence shown here is derived from an EMBL/GenBank/DDBJ whole genome shotgun (WGS) entry which is preliminary data.</text>
</comment>
<sequence length="148" mass="16056">MPSSSGLDCRLLVFEDIIAPGCTEFCLDLLFFVPSMFQLILASIGSTTVLIGTPSSEEEFVLAIVCMASYAPASFRSGRKSSDDGVVWVKPVWVSLIVVIDPQVPVDGRLVFGVDSQAVKTVEVPARVLCLCAFDTLLGFDLYFGFEF</sequence>
<organism evidence="1 2">
    <name type="scientific">Brassica napus</name>
    <name type="common">Rape</name>
    <dbReference type="NCBI Taxonomy" id="3708"/>
    <lineage>
        <taxon>Eukaryota</taxon>
        <taxon>Viridiplantae</taxon>
        <taxon>Streptophyta</taxon>
        <taxon>Embryophyta</taxon>
        <taxon>Tracheophyta</taxon>
        <taxon>Spermatophyta</taxon>
        <taxon>Magnoliopsida</taxon>
        <taxon>eudicotyledons</taxon>
        <taxon>Gunneridae</taxon>
        <taxon>Pentapetalae</taxon>
        <taxon>rosids</taxon>
        <taxon>malvids</taxon>
        <taxon>Brassicales</taxon>
        <taxon>Brassicaceae</taxon>
        <taxon>Brassiceae</taxon>
        <taxon>Brassica</taxon>
    </lineage>
</organism>
<proteinExistence type="predicted"/>
<accession>A0ABQ8BHT3</accession>
<reference evidence="1 2" key="1">
    <citation type="submission" date="2021-05" db="EMBL/GenBank/DDBJ databases">
        <title>Genome Assembly of Synthetic Allotetraploid Brassica napus Reveals Homoeologous Exchanges between Subgenomes.</title>
        <authorList>
            <person name="Davis J.T."/>
        </authorList>
    </citation>
    <scope>NUCLEOTIDE SEQUENCE [LARGE SCALE GENOMIC DNA]</scope>
    <source>
        <strain evidence="2">cv. Da-Ae</strain>
        <tissue evidence="1">Seedling</tissue>
    </source>
</reference>
<keyword evidence="2" id="KW-1185">Reference proteome</keyword>
<evidence type="ECO:0000313" key="1">
    <source>
        <dbReference type="EMBL" id="KAH0904361.1"/>
    </source>
</evidence>
<gene>
    <name evidence="1" type="ORF">HID58_043864</name>
</gene>
<protein>
    <submittedName>
        <fullName evidence="1">Uncharacterized protein</fullName>
    </submittedName>
</protein>